<evidence type="ECO:0000256" key="1">
    <source>
        <dbReference type="ARBA" id="ARBA00022630"/>
    </source>
</evidence>
<gene>
    <name evidence="4" type="ORF">OEG82_07000</name>
</gene>
<dbReference type="InterPro" id="IPR005107">
    <property type="entry name" value="CO_DH_flav_C"/>
</dbReference>
<dbReference type="PANTHER" id="PTHR42659">
    <property type="entry name" value="XANTHINE DEHYDROGENASE SUBUNIT C-RELATED"/>
    <property type="match status" value="1"/>
</dbReference>
<dbReference type="InterPro" id="IPR036318">
    <property type="entry name" value="FAD-bd_PCMH-like_sf"/>
</dbReference>
<evidence type="ECO:0000256" key="2">
    <source>
        <dbReference type="ARBA" id="ARBA00022827"/>
    </source>
</evidence>
<evidence type="ECO:0000313" key="5">
    <source>
        <dbReference type="Proteomes" id="UP001081283"/>
    </source>
</evidence>
<name>A0ABT3YD11_9HYPH</name>
<dbReference type="EMBL" id="JAOVZQ010000001">
    <property type="protein sequence ID" value="MCY0093766.1"/>
    <property type="molecule type" value="Genomic_DNA"/>
</dbReference>
<dbReference type="RefSeq" id="WP_267611713.1">
    <property type="nucleotide sequence ID" value="NZ_JAOVZQ010000001.1"/>
</dbReference>
<accession>A0ABT3YD11</accession>
<dbReference type="Gene3D" id="3.30.390.50">
    <property type="entry name" value="CO dehydrogenase flavoprotein, C-terminal domain"/>
    <property type="match status" value="1"/>
</dbReference>
<dbReference type="Proteomes" id="UP001081283">
    <property type="component" value="Unassembled WGS sequence"/>
</dbReference>
<organism evidence="4 5">
    <name type="scientific">Hoeflea ulvae</name>
    <dbReference type="NCBI Taxonomy" id="2983764"/>
    <lineage>
        <taxon>Bacteria</taxon>
        <taxon>Pseudomonadati</taxon>
        <taxon>Pseudomonadota</taxon>
        <taxon>Alphaproteobacteria</taxon>
        <taxon>Hyphomicrobiales</taxon>
        <taxon>Rhizobiaceae</taxon>
        <taxon>Hoeflea</taxon>
    </lineage>
</organism>
<sequence length="325" mass="35317">MKPFEYSRLESPQHLATIANGRFLGGGTNLIDLMKHQIETPDMLVDVTRAGMDRIEERDGAVVIGSQVSNTNLAADPLIRSRYSVLSSALLSGATQQLRNKATTGGNLLQRTRCQYFYDTTRACNKREPGSGCDALNGLNRFHAILGASEHCIAVHPSDMAVAMVALDAVVHTRNADGAERRIPVADLHRLPGDRPDLDHVLEDGELIVAVELPGTPPRRQAYRKVRDRASYAFAVVSAAVVLDIDDGEMRNLRIGLGGVAHKPWRATRAEAALEGKAPDAALFMQAMKREMADASGYGHNDFKMALAPRVVVSMLKELTGLGEN</sequence>
<keyword evidence="1" id="KW-0285">Flavoprotein</keyword>
<evidence type="ECO:0000313" key="4">
    <source>
        <dbReference type="EMBL" id="MCY0093766.1"/>
    </source>
</evidence>
<dbReference type="Pfam" id="PF03450">
    <property type="entry name" value="CO_deh_flav_C"/>
    <property type="match status" value="1"/>
</dbReference>
<feature type="domain" description="FAD-binding PCMH-type" evidence="3">
    <location>
        <begin position="1"/>
        <end position="218"/>
    </location>
</feature>
<proteinExistence type="predicted"/>
<dbReference type="InterPro" id="IPR036683">
    <property type="entry name" value="CO_DH_flav_C_dom_sf"/>
</dbReference>
<dbReference type="InterPro" id="IPR002346">
    <property type="entry name" value="Mopterin_DH_FAD-bd"/>
</dbReference>
<dbReference type="SMART" id="SM01092">
    <property type="entry name" value="CO_deh_flav_C"/>
    <property type="match status" value="1"/>
</dbReference>
<protein>
    <submittedName>
        <fullName evidence="4">Xanthine dehydrogenase family protein subunit M</fullName>
    </submittedName>
</protein>
<dbReference type="InterPro" id="IPR016169">
    <property type="entry name" value="FAD-bd_PCMH_sub2"/>
</dbReference>
<dbReference type="InterPro" id="IPR016166">
    <property type="entry name" value="FAD-bd_PCMH"/>
</dbReference>
<comment type="caution">
    <text evidence="4">The sequence shown here is derived from an EMBL/GenBank/DDBJ whole genome shotgun (WGS) entry which is preliminary data.</text>
</comment>
<dbReference type="InterPro" id="IPR016167">
    <property type="entry name" value="FAD-bd_PCMH_sub1"/>
</dbReference>
<dbReference type="InterPro" id="IPR051312">
    <property type="entry name" value="Diverse_Substr_Oxidored"/>
</dbReference>
<reference evidence="4" key="1">
    <citation type="submission" date="2022-10" db="EMBL/GenBank/DDBJ databases">
        <title>Hoeflea sp. J2-29, isolated from marine algae.</title>
        <authorList>
            <person name="Kristyanto S."/>
            <person name="Kim J.M."/>
            <person name="Jeon C.O."/>
        </authorList>
    </citation>
    <scope>NUCLEOTIDE SEQUENCE</scope>
    <source>
        <strain evidence="4">J2-29</strain>
    </source>
</reference>
<dbReference type="SUPFAM" id="SSF56176">
    <property type="entry name" value="FAD-binding/transporter-associated domain-like"/>
    <property type="match status" value="1"/>
</dbReference>
<dbReference type="Gene3D" id="3.30.43.10">
    <property type="entry name" value="Uridine Diphospho-n-acetylenolpyruvylglucosamine Reductase, domain 2"/>
    <property type="match status" value="1"/>
</dbReference>
<evidence type="ECO:0000259" key="3">
    <source>
        <dbReference type="PROSITE" id="PS51387"/>
    </source>
</evidence>
<keyword evidence="5" id="KW-1185">Reference proteome</keyword>
<dbReference type="PANTHER" id="PTHR42659:SF1">
    <property type="entry name" value="OXIDOREDUCTASE"/>
    <property type="match status" value="1"/>
</dbReference>
<keyword evidence="2" id="KW-0274">FAD</keyword>
<dbReference type="SUPFAM" id="SSF55447">
    <property type="entry name" value="CO dehydrogenase flavoprotein C-terminal domain-like"/>
    <property type="match status" value="1"/>
</dbReference>
<dbReference type="Gene3D" id="3.30.465.10">
    <property type="match status" value="2"/>
</dbReference>
<dbReference type="PROSITE" id="PS51387">
    <property type="entry name" value="FAD_PCMH"/>
    <property type="match status" value="1"/>
</dbReference>
<dbReference type="Pfam" id="PF00941">
    <property type="entry name" value="FAD_binding_5"/>
    <property type="match status" value="1"/>
</dbReference>